<proteinExistence type="predicted"/>
<dbReference type="AlphaFoldDB" id="A0A1Y1ZYT4"/>
<comment type="caution">
    <text evidence="3">The sequence shown here is derived from an EMBL/GenBank/DDBJ whole genome shotgun (WGS) entry which is preliminary data.</text>
</comment>
<dbReference type="Proteomes" id="UP000193144">
    <property type="component" value="Unassembled WGS sequence"/>
</dbReference>
<reference evidence="3 4" key="1">
    <citation type="submission" date="2016-07" db="EMBL/GenBank/DDBJ databases">
        <title>Pervasive Adenine N6-methylation of Active Genes in Fungi.</title>
        <authorList>
            <consortium name="DOE Joint Genome Institute"/>
            <person name="Mondo S.J."/>
            <person name="Dannebaum R.O."/>
            <person name="Kuo R.C."/>
            <person name="Labutti K."/>
            <person name="Haridas S."/>
            <person name="Kuo A."/>
            <person name="Salamov A."/>
            <person name="Ahrendt S.R."/>
            <person name="Lipzen A."/>
            <person name="Sullivan W."/>
            <person name="Andreopoulos W.B."/>
            <person name="Clum A."/>
            <person name="Lindquist E."/>
            <person name="Daum C."/>
            <person name="Ramamoorthy G.K."/>
            <person name="Gryganskyi A."/>
            <person name="Culley D."/>
            <person name="Magnuson J.K."/>
            <person name="James T.Y."/>
            <person name="O'Malley M.A."/>
            <person name="Stajich J.E."/>
            <person name="Spatafora J.W."/>
            <person name="Visel A."/>
            <person name="Grigoriev I.V."/>
        </authorList>
    </citation>
    <scope>NUCLEOTIDE SEQUENCE [LARGE SCALE GENOMIC DNA]</scope>
    <source>
        <strain evidence="3 4">CBS 115471</strain>
    </source>
</reference>
<keyword evidence="2" id="KW-0472">Membrane</keyword>
<organism evidence="3 4">
    <name type="scientific">Clohesyomyces aquaticus</name>
    <dbReference type="NCBI Taxonomy" id="1231657"/>
    <lineage>
        <taxon>Eukaryota</taxon>
        <taxon>Fungi</taxon>
        <taxon>Dikarya</taxon>
        <taxon>Ascomycota</taxon>
        <taxon>Pezizomycotina</taxon>
        <taxon>Dothideomycetes</taxon>
        <taxon>Pleosporomycetidae</taxon>
        <taxon>Pleosporales</taxon>
        <taxon>Lindgomycetaceae</taxon>
        <taxon>Clohesyomyces</taxon>
    </lineage>
</organism>
<sequence length="90" mass="9995">MAASLAVPTPTQTFRVFETSSSFPIATSKDSSSQTIIFGVFGTLIGVLGLVFAGFTLRLMYRSQQRESGLDLPRYISHPPPYFQRRSNTF</sequence>
<evidence type="ECO:0000256" key="2">
    <source>
        <dbReference type="SAM" id="Phobius"/>
    </source>
</evidence>
<gene>
    <name evidence="3" type="ORF">BCR34DRAFT_598414</name>
</gene>
<accession>A0A1Y1ZYT4</accession>
<evidence type="ECO:0000313" key="4">
    <source>
        <dbReference type="Proteomes" id="UP000193144"/>
    </source>
</evidence>
<feature type="transmembrane region" description="Helical" evidence="2">
    <location>
        <begin position="36"/>
        <end position="57"/>
    </location>
</feature>
<feature type="region of interest" description="Disordered" evidence="1">
    <location>
        <begin position="71"/>
        <end position="90"/>
    </location>
</feature>
<evidence type="ECO:0000313" key="3">
    <source>
        <dbReference type="EMBL" id="ORY15431.1"/>
    </source>
</evidence>
<name>A0A1Y1ZYT4_9PLEO</name>
<keyword evidence="4" id="KW-1185">Reference proteome</keyword>
<evidence type="ECO:0000256" key="1">
    <source>
        <dbReference type="SAM" id="MobiDB-lite"/>
    </source>
</evidence>
<dbReference type="EMBL" id="MCFA01000025">
    <property type="protein sequence ID" value="ORY15431.1"/>
    <property type="molecule type" value="Genomic_DNA"/>
</dbReference>
<keyword evidence="2" id="KW-1133">Transmembrane helix</keyword>
<keyword evidence="2" id="KW-0812">Transmembrane</keyword>
<protein>
    <submittedName>
        <fullName evidence="3">Uncharacterized protein</fullName>
    </submittedName>
</protein>